<dbReference type="SUPFAM" id="SSF47598">
    <property type="entry name" value="Ribbon-helix-helix"/>
    <property type="match status" value="1"/>
</dbReference>
<name>A0A1H4J0Y4_9MICO</name>
<feature type="domain" description="Ribbon-helix-helix protein CopG" evidence="1">
    <location>
        <begin position="4"/>
        <end position="40"/>
    </location>
</feature>
<sequence length="68" mass="7693">MAMTVRLPEELDAQLTALAERRHTSKHALLIEAADRFLREEVTTEQAVTIARGVADRYSELLKKLEDA</sequence>
<proteinExistence type="predicted"/>
<organism evidence="2 3">
    <name type="scientific">Microbacterium hydrocarbonoxydans</name>
    <dbReference type="NCBI Taxonomy" id="273678"/>
    <lineage>
        <taxon>Bacteria</taxon>
        <taxon>Bacillati</taxon>
        <taxon>Actinomycetota</taxon>
        <taxon>Actinomycetes</taxon>
        <taxon>Micrococcales</taxon>
        <taxon>Microbacteriaceae</taxon>
        <taxon>Microbacterium</taxon>
    </lineage>
</organism>
<dbReference type="InterPro" id="IPR010985">
    <property type="entry name" value="Ribbon_hlx_hlx"/>
</dbReference>
<evidence type="ECO:0000259" key="1">
    <source>
        <dbReference type="Pfam" id="PF01402"/>
    </source>
</evidence>
<evidence type="ECO:0000313" key="2">
    <source>
        <dbReference type="EMBL" id="SEB39901.1"/>
    </source>
</evidence>
<reference evidence="3" key="1">
    <citation type="submission" date="2016-10" db="EMBL/GenBank/DDBJ databases">
        <authorList>
            <person name="Varghese N."/>
            <person name="Submissions S."/>
        </authorList>
    </citation>
    <scope>NUCLEOTIDE SEQUENCE [LARGE SCALE GENOMIC DNA]</scope>
    <source>
        <strain evidence="3">DSM 16089</strain>
    </source>
</reference>
<gene>
    <name evidence="2" type="ORF">SAMN04489807_0482</name>
</gene>
<dbReference type="AlphaFoldDB" id="A0A1H4J0Y4"/>
<accession>A0A1H4J0Y4</accession>
<dbReference type="Proteomes" id="UP000183750">
    <property type="component" value="Unassembled WGS sequence"/>
</dbReference>
<dbReference type="OrthoDB" id="4426404at2"/>
<dbReference type="GO" id="GO:0006355">
    <property type="term" value="P:regulation of DNA-templated transcription"/>
    <property type="evidence" value="ECO:0007669"/>
    <property type="project" value="InterPro"/>
</dbReference>
<dbReference type="RefSeq" id="WP_060928639.1">
    <property type="nucleotide sequence ID" value="NZ_FNSQ01000005.1"/>
</dbReference>
<dbReference type="InterPro" id="IPR002145">
    <property type="entry name" value="CopG"/>
</dbReference>
<dbReference type="EMBL" id="FNSQ01000005">
    <property type="protein sequence ID" value="SEB39901.1"/>
    <property type="molecule type" value="Genomic_DNA"/>
</dbReference>
<protein>
    <submittedName>
        <fullName evidence="2">Ribbon-helix-helix protein, copG family</fullName>
    </submittedName>
</protein>
<evidence type="ECO:0000313" key="3">
    <source>
        <dbReference type="Proteomes" id="UP000183750"/>
    </source>
</evidence>
<dbReference type="Pfam" id="PF01402">
    <property type="entry name" value="RHH_1"/>
    <property type="match status" value="1"/>
</dbReference>
<keyword evidence="3" id="KW-1185">Reference proteome</keyword>